<evidence type="ECO:0000313" key="2">
    <source>
        <dbReference type="EMBL" id="KAJ3653474.1"/>
    </source>
</evidence>
<protein>
    <submittedName>
        <fullName evidence="2">Uncharacterized protein</fullName>
    </submittedName>
</protein>
<comment type="caution">
    <text evidence="2">The sequence shown here is derived from an EMBL/GenBank/DDBJ whole genome shotgun (WGS) entry which is preliminary data.</text>
</comment>
<dbReference type="Proteomes" id="UP001168821">
    <property type="component" value="Unassembled WGS sequence"/>
</dbReference>
<evidence type="ECO:0000313" key="3">
    <source>
        <dbReference type="Proteomes" id="UP001168821"/>
    </source>
</evidence>
<dbReference type="EMBL" id="JALNTZ010000004">
    <property type="protein sequence ID" value="KAJ3653474.1"/>
    <property type="molecule type" value="Genomic_DNA"/>
</dbReference>
<feature type="region of interest" description="Disordered" evidence="1">
    <location>
        <begin position="1"/>
        <end position="22"/>
    </location>
</feature>
<proteinExistence type="predicted"/>
<dbReference type="AlphaFoldDB" id="A0AA38IGI4"/>
<keyword evidence="3" id="KW-1185">Reference proteome</keyword>
<name>A0AA38IGI4_9CUCU</name>
<gene>
    <name evidence="2" type="ORF">Zmor_012723</name>
</gene>
<sequence length="89" mass="9621">MARTGADIAPNANPTQPSTSFSKNRRVGCVIYINPKRCIPGMMIGVKGEGNGIRATCISYSVLACRPSGEKRARVGTMAIFKVVHMRRP</sequence>
<reference evidence="2" key="1">
    <citation type="journal article" date="2023" name="G3 (Bethesda)">
        <title>Whole genome assemblies of Zophobas morio and Tenebrio molitor.</title>
        <authorList>
            <person name="Kaur S."/>
            <person name="Stinson S.A."/>
            <person name="diCenzo G.C."/>
        </authorList>
    </citation>
    <scope>NUCLEOTIDE SEQUENCE</scope>
    <source>
        <strain evidence="2">QUZm001</strain>
    </source>
</reference>
<evidence type="ECO:0000256" key="1">
    <source>
        <dbReference type="SAM" id="MobiDB-lite"/>
    </source>
</evidence>
<accession>A0AA38IGI4</accession>
<feature type="compositionally biased region" description="Polar residues" evidence="1">
    <location>
        <begin position="12"/>
        <end position="22"/>
    </location>
</feature>
<organism evidence="2 3">
    <name type="scientific">Zophobas morio</name>
    <dbReference type="NCBI Taxonomy" id="2755281"/>
    <lineage>
        <taxon>Eukaryota</taxon>
        <taxon>Metazoa</taxon>
        <taxon>Ecdysozoa</taxon>
        <taxon>Arthropoda</taxon>
        <taxon>Hexapoda</taxon>
        <taxon>Insecta</taxon>
        <taxon>Pterygota</taxon>
        <taxon>Neoptera</taxon>
        <taxon>Endopterygota</taxon>
        <taxon>Coleoptera</taxon>
        <taxon>Polyphaga</taxon>
        <taxon>Cucujiformia</taxon>
        <taxon>Tenebrionidae</taxon>
        <taxon>Zophobas</taxon>
    </lineage>
</organism>